<dbReference type="Gene3D" id="3.30.1680.10">
    <property type="entry name" value="ligand-binding face of the semaphorins, domain 2"/>
    <property type="match status" value="1"/>
</dbReference>
<comment type="caution">
    <text evidence="8">The sequence shown here is derived from an EMBL/GenBank/DDBJ whole genome shotgun (WGS) entry which is preliminary data.</text>
</comment>
<dbReference type="AlphaFoldDB" id="A0A7J7JQI7"/>
<evidence type="ECO:0000313" key="9">
    <source>
        <dbReference type="Proteomes" id="UP000593567"/>
    </source>
</evidence>
<gene>
    <name evidence="8" type="ORF">EB796_013566</name>
</gene>
<keyword evidence="6" id="KW-0325">Glycoprotein</keyword>
<dbReference type="InterPro" id="IPR002165">
    <property type="entry name" value="Plexin_repeat"/>
</dbReference>
<dbReference type="GO" id="GO:0016020">
    <property type="term" value="C:membrane"/>
    <property type="evidence" value="ECO:0007669"/>
    <property type="project" value="UniProtKB-SubCell"/>
</dbReference>
<evidence type="ECO:0000256" key="7">
    <source>
        <dbReference type="SAM" id="Phobius"/>
    </source>
</evidence>
<organism evidence="8 9">
    <name type="scientific">Bugula neritina</name>
    <name type="common">Brown bryozoan</name>
    <name type="synonym">Sertularia neritina</name>
    <dbReference type="NCBI Taxonomy" id="10212"/>
    <lineage>
        <taxon>Eukaryota</taxon>
        <taxon>Metazoa</taxon>
        <taxon>Spiralia</taxon>
        <taxon>Lophotrochozoa</taxon>
        <taxon>Bryozoa</taxon>
        <taxon>Gymnolaemata</taxon>
        <taxon>Cheilostomatida</taxon>
        <taxon>Flustrina</taxon>
        <taxon>Buguloidea</taxon>
        <taxon>Bugulidae</taxon>
        <taxon>Bugula</taxon>
    </lineage>
</organism>
<proteinExistence type="predicted"/>
<evidence type="ECO:0000256" key="1">
    <source>
        <dbReference type="ARBA" id="ARBA00004479"/>
    </source>
</evidence>
<comment type="subcellular location">
    <subcellularLocation>
        <location evidence="1">Membrane</location>
        <topology evidence="1">Single-pass type I membrane protein</topology>
    </subcellularLocation>
</comment>
<dbReference type="PANTHER" id="PTHR13055">
    <property type="entry name" value="TUMOR ENDOTHELIAL MARKER 7 RELATED"/>
    <property type="match status" value="1"/>
</dbReference>
<dbReference type="PANTHER" id="PTHR13055:SF12">
    <property type="entry name" value="LD40707P"/>
    <property type="match status" value="1"/>
</dbReference>
<evidence type="ECO:0000256" key="6">
    <source>
        <dbReference type="ARBA" id="ARBA00023180"/>
    </source>
</evidence>
<dbReference type="Proteomes" id="UP000593567">
    <property type="component" value="Unassembled WGS sequence"/>
</dbReference>
<keyword evidence="9" id="KW-1185">Reference proteome</keyword>
<accession>A0A7J7JQI7</accession>
<protein>
    <submittedName>
        <fullName evidence="8">PLXDC2</fullName>
    </submittedName>
</protein>
<evidence type="ECO:0000256" key="4">
    <source>
        <dbReference type="ARBA" id="ARBA00022989"/>
    </source>
</evidence>
<sequence length="383" mass="43881">MAGEQTTCGSKGYIYVYCSIDRTNYYTIQYVDKSLRGADFWRELAGPEEDRVIRHKSLQDAYRLAVKIPLHFSFQFYGHTVNTVTVATGGFLYMSDFLHSFLTASQYIAPLMANFDTSVGNNVSEVLYRRDDDALIVQWNNVYMKDGKDLGAFTFQVQLYKDDGKIITVYKNIPQPIANLSTEDHPVKVGLSDAYYWDIGQYRTIYPYHTYNIAGDKVTTDSAIIFTHLKTCNMFTNCDDCLHSKLRNFQCYWCSAINSCSDAFDRQRQKWVTSGCVFNITQTDCDHMFSTPTPNFRRSKDKNTAKLRSTTQGNQAWKAVTAAICTIFLLTAAVILGVCVYGYRNPQGTVGQWMVRNRPSELWDKFKQWKDNEKNDGNMTQMG</sequence>
<dbReference type="OrthoDB" id="6285106at2759"/>
<evidence type="ECO:0000313" key="8">
    <source>
        <dbReference type="EMBL" id="KAF6028133.1"/>
    </source>
</evidence>
<keyword evidence="5 7" id="KW-0472">Membrane</keyword>
<feature type="transmembrane region" description="Helical" evidence="7">
    <location>
        <begin position="316"/>
        <end position="343"/>
    </location>
</feature>
<evidence type="ECO:0000256" key="2">
    <source>
        <dbReference type="ARBA" id="ARBA00022692"/>
    </source>
</evidence>
<reference evidence="8" key="1">
    <citation type="submission" date="2020-06" db="EMBL/GenBank/DDBJ databases">
        <title>Draft genome of Bugula neritina, a colonial animal packing powerful symbionts and potential medicines.</title>
        <authorList>
            <person name="Rayko M."/>
        </authorList>
    </citation>
    <scope>NUCLEOTIDE SEQUENCE [LARGE SCALE GENOMIC DNA]</scope>
    <source>
        <strain evidence="8">Kwan_BN1</strain>
    </source>
</reference>
<keyword evidence="2 7" id="KW-0812">Transmembrane</keyword>
<keyword evidence="4 7" id="KW-1133">Transmembrane helix</keyword>
<dbReference type="EMBL" id="VXIV02001988">
    <property type="protein sequence ID" value="KAF6028133.1"/>
    <property type="molecule type" value="Genomic_DNA"/>
</dbReference>
<dbReference type="Pfam" id="PF01437">
    <property type="entry name" value="PSI"/>
    <property type="match status" value="1"/>
</dbReference>
<keyword evidence="3" id="KW-0732">Signal</keyword>
<name>A0A7J7JQI7_BUGNE</name>
<evidence type="ECO:0000256" key="5">
    <source>
        <dbReference type="ARBA" id="ARBA00023136"/>
    </source>
</evidence>
<evidence type="ECO:0000256" key="3">
    <source>
        <dbReference type="ARBA" id="ARBA00022729"/>
    </source>
</evidence>
<dbReference type="InterPro" id="IPR031152">
    <property type="entry name" value="PLXDC"/>
</dbReference>